<evidence type="ECO:0000256" key="2">
    <source>
        <dbReference type="ARBA" id="ARBA00022525"/>
    </source>
</evidence>
<keyword evidence="7" id="KW-1185">Reference proteome</keyword>
<name>A0A2H3L9P5_9CHLR</name>
<accession>A0A2H3L9P5</accession>
<feature type="chain" id="PRO_5013608246" description="PKD domain-containing protein" evidence="4">
    <location>
        <begin position="34"/>
        <end position="2294"/>
    </location>
</feature>
<evidence type="ECO:0000313" key="7">
    <source>
        <dbReference type="Proteomes" id="UP000220922"/>
    </source>
</evidence>
<dbReference type="SMART" id="SM00089">
    <property type="entry name" value="PKD"/>
    <property type="match status" value="1"/>
</dbReference>
<keyword evidence="3 4" id="KW-0732">Signal</keyword>
<dbReference type="CDD" id="cd00146">
    <property type="entry name" value="PKD"/>
    <property type="match status" value="1"/>
</dbReference>
<evidence type="ECO:0000313" key="6">
    <source>
        <dbReference type="EMBL" id="PDV99052.1"/>
    </source>
</evidence>
<dbReference type="SUPFAM" id="SSF49478">
    <property type="entry name" value="Cna protein B-type domain"/>
    <property type="match status" value="2"/>
</dbReference>
<dbReference type="InterPro" id="IPR022409">
    <property type="entry name" value="PKD/Chitinase_dom"/>
</dbReference>
<dbReference type="InterPro" id="IPR035986">
    <property type="entry name" value="PKD_dom_sf"/>
</dbReference>
<dbReference type="GO" id="GO:0005576">
    <property type="term" value="C:extracellular region"/>
    <property type="evidence" value="ECO:0007669"/>
    <property type="project" value="UniProtKB-SubCell"/>
</dbReference>
<dbReference type="InterPro" id="IPR000601">
    <property type="entry name" value="PKD_dom"/>
</dbReference>
<evidence type="ECO:0000256" key="4">
    <source>
        <dbReference type="SAM" id="SignalP"/>
    </source>
</evidence>
<comment type="caution">
    <text evidence="6">The sequence shown here is derived from an EMBL/GenBank/DDBJ whole genome shotgun (WGS) entry which is preliminary data.</text>
</comment>
<dbReference type="EMBL" id="LYXE01000085">
    <property type="protein sequence ID" value="PDV99052.1"/>
    <property type="molecule type" value="Genomic_DNA"/>
</dbReference>
<dbReference type="Pfam" id="PF17210">
    <property type="entry name" value="SdrD_B"/>
    <property type="match status" value="4"/>
</dbReference>
<dbReference type="InterPro" id="IPR013783">
    <property type="entry name" value="Ig-like_fold"/>
</dbReference>
<evidence type="ECO:0000256" key="1">
    <source>
        <dbReference type="ARBA" id="ARBA00004613"/>
    </source>
</evidence>
<organism evidence="6 7">
    <name type="scientific">Candidatus Chloroploca asiatica</name>
    <dbReference type="NCBI Taxonomy" id="1506545"/>
    <lineage>
        <taxon>Bacteria</taxon>
        <taxon>Bacillati</taxon>
        <taxon>Chloroflexota</taxon>
        <taxon>Chloroflexia</taxon>
        <taxon>Chloroflexales</taxon>
        <taxon>Chloroflexineae</taxon>
        <taxon>Oscillochloridaceae</taxon>
        <taxon>Candidatus Chloroploca</taxon>
    </lineage>
</organism>
<dbReference type="SUPFAM" id="SSF117074">
    <property type="entry name" value="Hypothetical protein PA1324"/>
    <property type="match status" value="7"/>
</dbReference>
<dbReference type="Proteomes" id="UP000220922">
    <property type="component" value="Unassembled WGS sequence"/>
</dbReference>
<dbReference type="InterPro" id="IPR033764">
    <property type="entry name" value="Sdr_B"/>
</dbReference>
<feature type="domain" description="PKD" evidence="5">
    <location>
        <begin position="642"/>
        <end position="706"/>
    </location>
</feature>
<comment type="subcellular location">
    <subcellularLocation>
        <location evidence="1">Secreted</location>
    </subcellularLocation>
</comment>
<dbReference type="Pfam" id="PF13620">
    <property type="entry name" value="CarboxypepD_reg"/>
    <property type="match status" value="1"/>
</dbReference>
<keyword evidence="2" id="KW-0964">Secreted</keyword>
<dbReference type="PANTHER" id="PTHR23303">
    <property type="entry name" value="CARBOXYPEPTIDASE REGULATORY REGION-CONTAINING"/>
    <property type="match status" value="1"/>
</dbReference>
<proteinExistence type="predicted"/>
<dbReference type="Gene3D" id="2.60.40.10">
    <property type="entry name" value="Immunoglobulins"/>
    <property type="match status" value="10"/>
</dbReference>
<reference evidence="6 7" key="1">
    <citation type="submission" date="2016-05" db="EMBL/GenBank/DDBJ databases">
        <authorList>
            <person name="Lavstsen T."/>
            <person name="Jespersen J.S."/>
        </authorList>
    </citation>
    <scope>NUCLEOTIDE SEQUENCE [LARGE SCALE GENOMIC DNA]</scope>
    <source>
        <strain evidence="6 7">B7-9</strain>
    </source>
</reference>
<evidence type="ECO:0000256" key="3">
    <source>
        <dbReference type="ARBA" id="ARBA00022729"/>
    </source>
</evidence>
<evidence type="ECO:0000259" key="5">
    <source>
        <dbReference type="PROSITE" id="PS50093"/>
    </source>
</evidence>
<feature type="signal peptide" evidence="4">
    <location>
        <begin position="1"/>
        <end position="33"/>
    </location>
</feature>
<dbReference type="PANTHER" id="PTHR23303:SF15">
    <property type="entry name" value="COLOSSIN-A"/>
    <property type="match status" value="1"/>
</dbReference>
<dbReference type="PROSITE" id="PS51257">
    <property type="entry name" value="PROKAR_LIPOPROTEIN"/>
    <property type="match status" value="1"/>
</dbReference>
<dbReference type="InterPro" id="IPR051417">
    <property type="entry name" value="SDr/BOS_complex"/>
</dbReference>
<sequence length="2294" mass="240606">MGVGMFKRIVRHPGTLLAILASCLLLFVWPVQAAECTWSQATGDWSDPANWSGCGGGVPGVGDTAVISAGQVNISSDITVSGLHFSGGVLNGPGVTTTLTATDSLLLDGGEKSVAHLTLVNAGSGQWTSGSWRLRLPSGGSTWGQFHNASGATFTVSGGVGLINSSNETLRIVNDGTLIKIGGGLADFNSSFVPMVNRGVVEVQQGQLRLPGGNATDPHEGSFTVTAGARIEFAGHRHHFHPDSSVTGAGEVRFPGNGAWTLQAGMTYEVEGLTRVSDATSCPCRLRINTDAFTGSLHMQSGSGKFIEGINGSLTVADTFDWHTGAIGQQFATGNFTLNVLGGITLHSGPSVIAQRGIVNHYGTAVYESGTFYIRHPTARFVNHPDANFEIQGERLLSYRLGGSDPVHGVFDNQGSLIKTGTEAAIIEGIAIENSGVIDVQEGSLRFTRHASLSQPWEGARLILNDGVVHSQAPLMFENSRIYGHGVINADVEIDNAIFLGFGADGSYEAGIVQINGNLTLTDTSQLYARLVSADPQPGVGYGQLRINGDSPTELRGYLAIHIDSEFVDAIQVGDEFVVMTCSQGCTRFFDQVQVTVPDPSDIYFQPFYQGNQVMIRALDEPPPPEDGIVGLQAANSGPVFAGESILFSAAVSEGSNVFYFWQFGDGGTANGSHVDHIYAAAGVYTATVTAVNPASSATFNMPVTIWERPNFAGLVWYDGDGDGRLGLGETGLAGVSVTAVGPGGNLQDSSDGDGRYRIDTETSGWYDLNATLAGHRATSEAPLSLPLPAQGSAVADFGLITAPAAGQGRIVGRAWADADADDFPDLDETSFNGLTVTLWQNGAQIGTTTTDSNGLYAFNNLAPGSYAVQSNAPGGYFPATLVVDAVAVSANQVSSALLGFLPGGTIGGSVVNSSGQGLNNVVLQLEQPNGTALTTTTTSSSGGYQFGPLPPGDYTVRLLPPALYFPADGELTRQLTVGSGFHTQDWTLYFLGRLTINARHSYFSQATGFLETPVGGVEFTVSHESGSSETHTTGPDGLIQLDALTPGLYTITPNLTTLPPETTVNPGERTAVIADNTAASVIFGINPDQAMRTICIRGLLNNFSDRFDCVIEIRVLEDDQGTAPGTLVYEAAARGYHTVIGLAAGSYEVRLIPDEASWPVYQENVILAAETTTVVNYPYNPTPNVSDMRGYAFLDANSSGTRQCSLGECNDPEANGLTVTLYDADYNLVASTETEQLNSAVSGYFRFPNLAAGNYRAVIEMPSGYFPTTATTQERQVTLQVGVEEVLFGYRRFGDASISGRVYLDLDGDGRYNPEIDTPVGGLSVSLETLNGEPVATKTSSPQGNYLFSELNSGQYRLILSPPPTGYTVNLEQIVSVPFSDVSVTANYPLLPNDQQPRVLVFLDSNSNDAPDVAEQRLGGVTVTLYDAPCGAAQTPVATAVTNSSGLATFHSVLNNAVGCARVSQLAQGTAAVHPNGVSVLRSGIPAWLPVQTLGSLIVQPFHDLNGNGGWDTGEPILSSFTVTANGQQLTTGPNGAAFNLGAGTVTVNVTPAAGYQVMVGLPVTTVVNQGAATTLRLPVQVSGGIHGQVQTSGSSAGWAGLTVELRHLTSNETRLAITSSTGCQSSTCWTAGNFSFHNVSPGPYRLRLLDVPPGYLPGAEPLVNYSAGQSVQQNLVVYPAGAVNGLVYYDANFNGVKGSAEQGSNEFSLTLINDAGLPTATIQPAANGTFSLSGLQANVQYALALNSTAASGNVGVAITQSPGWFTLSSQPLNLQIGYYHVPVTSGTETKNRYYGQVFTGPLYNRTPLAGATIIAYPWQNTTPAAAGCNQSNPPIFGEGYSDNSGNYWLFAGPISYNTYFCLRVVDTPGVTQDQVYIVPGYGGWPTAGGFFLQSGVVQKDLQLTVNSQPSMVNRQQPIPHVSLTWTAFRDDNGNGTWDAGELALSGAELRIHGLTAVSGPNGFGELSGLPDGTHLLTITPPPGYAVVGSTERTLFVNGADVILPPIAFRVSGAFIGTVFADNDGDGRQGSSGNERGIGGVTVQINGPVLETVVSDLSGRFHLHGLPDGTYTLTVTPSDGYAPLPPQTVTLTDGGLIGLPLQPVGPVVGVIYEDWDGDGRRGADEPLLQSAISVTLGTAAETVLTAGQFLFWEPNPGSYEVDAIWTGIAPQTITVGPDTGNGLALAAVDIGTVRGTIWHDTNGDGIRQPWETPLTGVTVTIEAQTVTTDPHGRFLFINVAPGRYSFTVTLPDGLTTDVATVVVEEDRGTAVGIGAIAELSQQDFRVLLPLIAR</sequence>
<dbReference type="SUPFAM" id="SSF49299">
    <property type="entry name" value="PKD domain"/>
    <property type="match status" value="1"/>
</dbReference>
<dbReference type="PROSITE" id="PS50093">
    <property type="entry name" value="PKD"/>
    <property type="match status" value="1"/>
</dbReference>
<dbReference type="Pfam" id="PF00801">
    <property type="entry name" value="PKD"/>
    <property type="match status" value="1"/>
</dbReference>
<gene>
    <name evidence="6" type="ORF">A9Q02_13910</name>
</gene>
<protein>
    <recommendedName>
        <fullName evidence="5">PKD domain-containing protein</fullName>
    </recommendedName>
</protein>